<name>A0A7W6GU26_9RHOB</name>
<sequence length="259" mass="29577">MTVEIETVFATAEAMQAEGVAPSVRKVQDRLDVGRHGYIAPYLALWTRRENDLAAVEDLPDEYVKNALQSALRVWEMAQKTAGIKEAILVQEIERLNRRFDEREDEFGAEMRAREESWEKEKAALVADRDEQARADAGMKGKVQELELKLSEMKERVERAESTKAKAEDQRDATDARYADLSSASRSEVAKLEKKVEDLLERALGAEQREAALDERLRDARRQWDHDAKRLDDLITRLVDMVPEEPVRKRRTGQASAPS</sequence>
<comment type="caution">
    <text evidence="2">The sequence shown here is derived from an EMBL/GenBank/DDBJ whole genome shotgun (WGS) entry which is preliminary data.</text>
</comment>
<dbReference type="AlphaFoldDB" id="A0A7W6GU26"/>
<feature type="compositionally biased region" description="Basic and acidic residues" evidence="1">
    <location>
        <begin position="159"/>
        <end position="178"/>
    </location>
</feature>
<evidence type="ECO:0000313" key="3">
    <source>
        <dbReference type="Proteomes" id="UP000541426"/>
    </source>
</evidence>
<accession>A0A7W6GU26</accession>
<feature type="region of interest" description="Disordered" evidence="1">
    <location>
        <begin position="159"/>
        <end position="184"/>
    </location>
</feature>
<evidence type="ECO:0000256" key="1">
    <source>
        <dbReference type="SAM" id="MobiDB-lite"/>
    </source>
</evidence>
<reference evidence="2 3" key="1">
    <citation type="submission" date="2020-08" db="EMBL/GenBank/DDBJ databases">
        <title>Genomic Encyclopedia of Type Strains, Phase IV (KMG-IV): sequencing the most valuable type-strain genomes for metagenomic binning, comparative biology and taxonomic classification.</title>
        <authorList>
            <person name="Goeker M."/>
        </authorList>
    </citation>
    <scope>NUCLEOTIDE SEQUENCE [LARGE SCALE GENOMIC DNA]</scope>
    <source>
        <strain evidence="2 3">DSM 102235</strain>
    </source>
</reference>
<protein>
    <submittedName>
        <fullName evidence="2">Chromosome segregation ATPase</fullName>
    </submittedName>
</protein>
<dbReference type="RefSeq" id="WP_183967928.1">
    <property type="nucleotide sequence ID" value="NZ_BAABBZ010000019.1"/>
</dbReference>
<gene>
    <name evidence="2" type="ORF">GGQ68_003422</name>
</gene>
<dbReference type="EMBL" id="JACIEJ010000008">
    <property type="protein sequence ID" value="MBB3987078.1"/>
    <property type="molecule type" value="Genomic_DNA"/>
</dbReference>
<evidence type="ECO:0000313" key="2">
    <source>
        <dbReference type="EMBL" id="MBB3987078.1"/>
    </source>
</evidence>
<dbReference type="Proteomes" id="UP000541426">
    <property type="component" value="Unassembled WGS sequence"/>
</dbReference>
<keyword evidence="3" id="KW-1185">Reference proteome</keyword>
<organism evidence="2 3">
    <name type="scientific">Sagittula marina</name>
    <dbReference type="NCBI Taxonomy" id="943940"/>
    <lineage>
        <taxon>Bacteria</taxon>
        <taxon>Pseudomonadati</taxon>
        <taxon>Pseudomonadota</taxon>
        <taxon>Alphaproteobacteria</taxon>
        <taxon>Rhodobacterales</taxon>
        <taxon>Roseobacteraceae</taxon>
        <taxon>Sagittula</taxon>
    </lineage>
</organism>
<proteinExistence type="predicted"/>